<feature type="compositionally biased region" description="Low complexity" evidence="1">
    <location>
        <begin position="141"/>
        <end position="152"/>
    </location>
</feature>
<sequence>MSTPSSRALVVASARNRPSRIADSSARRSSGRYPPRYAATCVASPGSTARRFSWATVATVSAARRERVKASVRAPATVRSVRRSATSAVAERRGAAASTTSSRSSSGAGTAHGSSVGSGRTRGSSGGCQRANVLRPAGEPSSVTATTSSGSTPRSRAALIAGSAVVAEASRNVGCAPYDQARRWSRRSTAATCAPNTPRNAWLSSMTTYLSPRRSRTHRRWFGSSPTCR</sequence>
<evidence type="ECO:0000256" key="1">
    <source>
        <dbReference type="SAM" id="MobiDB-lite"/>
    </source>
</evidence>
<feature type="region of interest" description="Disordered" evidence="1">
    <location>
        <begin position="1"/>
        <end position="36"/>
    </location>
</feature>
<proteinExistence type="predicted"/>
<name>A0A1J5Q9N4_9ZZZZ</name>
<protein>
    <submittedName>
        <fullName evidence="2">Uncharacterized protein</fullName>
    </submittedName>
</protein>
<organism evidence="2">
    <name type="scientific">mine drainage metagenome</name>
    <dbReference type="NCBI Taxonomy" id="410659"/>
    <lineage>
        <taxon>unclassified sequences</taxon>
        <taxon>metagenomes</taxon>
        <taxon>ecological metagenomes</taxon>
    </lineage>
</organism>
<reference evidence="2" key="1">
    <citation type="submission" date="2016-10" db="EMBL/GenBank/DDBJ databases">
        <title>Sequence of Gallionella enrichment culture.</title>
        <authorList>
            <person name="Poehlein A."/>
            <person name="Muehling M."/>
            <person name="Daniel R."/>
        </authorList>
    </citation>
    <scope>NUCLEOTIDE SEQUENCE</scope>
</reference>
<feature type="compositionally biased region" description="Low complexity" evidence="1">
    <location>
        <begin position="19"/>
        <end position="32"/>
    </location>
</feature>
<dbReference type="EMBL" id="MLJW01003166">
    <property type="protein sequence ID" value="OIQ72693.1"/>
    <property type="molecule type" value="Genomic_DNA"/>
</dbReference>
<dbReference type="AlphaFoldDB" id="A0A1J5Q9N4"/>
<feature type="compositionally biased region" description="Low complexity" evidence="1">
    <location>
        <begin position="95"/>
        <end position="123"/>
    </location>
</feature>
<gene>
    <name evidence="2" type="ORF">GALL_456780</name>
</gene>
<feature type="region of interest" description="Disordered" evidence="1">
    <location>
        <begin position="64"/>
        <end position="156"/>
    </location>
</feature>
<comment type="caution">
    <text evidence="2">The sequence shown here is derived from an EMBL/GenBank/DDBJ whole genome shotgun (WGS) entry which is preliminary data.</text>
</comment>
<evidence type="ECO:0000313" key="2">
    <source>
        <dbReference type="EMBL" id="OIQ72693.1"/>
    </source>
</evidence>
<accession>A0A1J5Q9N4</accession>